<sequence length="546" mass="62026">MGSFDISAPQDLQTAALYAVAATGAVLAVLLLLYPDRMAFTSPRPRNVKTMTPNYPLIGNTPWLLSIVRKQERILTAITEVQKTQVPGGQPLTLTIPQLGGRVFLINRPEYLNFVQKVEFEHFVKGFNFLNNFSDLLGSHGIFVADGDVWKKQRKMASHIFSVGNFKTYVQQTIHRDIDQLQRLMSDCHKTGAQINLPEVFFRFTMSSFSQMAFTADLEVLPATAEGMKTRNEFADAFDFAQLVVDNRFVDPFPRFIELFTAQGSRMRKSIKTLREYCYRIIDLRLEARARGESGSVDSKEGKDLLELFMGMGLTRDELLPVVLNFLIAGRDTTAQSLSWMFYELWKHPECVKEIRRTVAEHLDGRQMGYDDMKSLPYLQACFYEAVRLHPAVPKNVRTATCDTTIRPYQGTEKLSGEQKDLPDIFIRKGEGVIWCDYAMARMPENWGPDCEEYKPERFLEKKEDGEVQFKNYGQMLAHMFNAGPRVCLGQTLATFEGMSVVAAILHKYDVVYDDDALTADPPVYADSVTHPIANPYKVGFRPLST</sequence>
<dbReference type="PANTHER" id="PTHR24296">
    <property type="entry name" value="CYTOCHROME P450"/>
    <property type="match status" value="1"/>
</dbReference>
<evidence type="ECO:0000313" key="8">
    <source>
        <dbReference type="EMBL" id="PWN93697.1"/>
    </source>
</evidence>
<keyword evidence="2 5" id="KW-0479">Metal-binding</keyword>
<dbReference type="GO" id="GO:0016705">
    <property type="term" value="F:oxidoreductase activity, acting on paired donors, with incorporation or reduction of molecular oxygen"/>
    <property type="evidence" value="ECO:0007669"/>
    <property type="project" value="InterPro"/>
</dbReference>
<dbReference type="InterPro" id="IPR001128">
    <property type="entry name" value="Cyt_P450"/>
</dbReference>
<dbReference type="GO" id="GO:0006629">
    <property type="term" value="P:lipid metabolic process"/>
    <property type="evidence" value="ECO:0007669"/>
    <property type="project" value="UniProtKB-ARBA"/>
</dbReference>
<dbReference type="OrthoDB" id="1470350at2759"/>
<reference evidence="8 9" key="1">
    <citation type="journal article" date="2018" name="Mol. Biol. Evol.">
        <title>Broad Genomic Sampling Reveals a Smut Pathogenic Ancestry of the Fungal Clade Ustilaginomycotina.</title>
        <authorList>
            <person name="Kijpornyongpan T."/>
            <person name="Mondo S.J."/>
            <person name="Barry K."/>
            <person name="Sandor L."/>
            <person name="Lee J."/>
            <person name="Lipzen A."/>
            <person name="Pangilinan J."/>
            <person name="LaButti K."/>
            <person name="Hainaut M."/>
            <person name="Henrissat B."/>
            <person name="Grigoriev I.V."/>
            <person name="Spatafora J.W."/>
            <person name="Aime M.C."/>
        </authorList>
    </citation>
    <scope>NUCLEOTIDE SEQUENCE [LARGE SCALE GENOMIC DNA]</scope>
    <source>
        <strain evidence="8 9">MCA 4198</strain>
    </source>
</reference>
<keyword evidence="9" id="KW-1185">Reference proteome</keyword>
<dbReference type="PRINTS" id="PR00385">
    <property type="entry name" value="P450"/>
</dbReference>
<dbReference type="GeneID" id="37042514"/>
<dbReference type="GO" id="GO:0005506">
    <property type="term" value="F:iron ion binding"/>
    <property type="evidence" value="ECO:0007669"/>
    <property type="project" value="InterPro"/>
</dbReference>
<dbReference type="Proteomes" id="UP000245768">
    <property type="component" value="Unassembled WGS sequence"/>
</dbReference>
<gene>
    <name evidence="8" type="ORF">FA10DRAFT_264309</name>
</gene>
<keyword evidence="7" id="KW-0812">Transmembrane</keyword>
<keyword evidence="7" id="KW-0472">Membrane</keyword>
<protein>
    <submittedName>
        <fullName evidence="8">Cytochrome P450</fullName>
    </submittedName>
</protein>
<evidence type="ECO:0000256" key="3">
    <source>
        <dbReference type="ARBA" id="ARBA00023002"/>
    </source>
</evidence>
<dbReference type="InterPro" id="IPR002401">
    <property type="entry name" value="Cyt_P450_E_grp-I"/>
</dbReference>
<comment type="cofactor">
    <cofactor evidence="5">
        <name>heme</name>
        <dbReference type="ChEBI" id="CHEBI:30413"/>
    </cofactor>
</comment>
<keyword evidence="4 5" id="KW-0408">Iron</keyword>
<evidence type="ECO:0000256" key="1">
    <source>
        <dbReference type="ARBA" id="ARBA00010617"/>
    </source>
</evidence>
<accession>A0A316YW71</accession>
<dbReference type="GO" id="GO:0020037">
    <property type="term" value="F:heme binding"/>
    <property type="evidence" value="ECO:0007669"/>
    <property type="project" value="InterPro"/>
</dbReference>
<evidence type="ECO:0000256" key="5">
    <source>
        <dbReference type="PIRSR" id="PIRSR602401-1"/>
    </source>
</evidence>
<dbReference type="SUPFAM" id="SSF48264">
    <property type="entry name" value="Cytochrome P450"/>
    <property type="match status" value="1"/>
</dbReference>
<evidence type="ECO:0000256" key="4">
    <source>
        <dbReference type="ARBA" id="ARBA00023004"/>
    </source>
</evidence>
<dbReference type="InParanoid" id="A0A316YW71"/>
<dbReference type="AlphaFoldDB" id="A0A316YW71"/>
<dbReference type="InterPro" id="IPR017972">
    <property type="entry name" value="Cyt_P450_CS"/>
</dbReference>
<name>A0A316YW71_9BASI</name>
<dbReference type="PRINTS" id="PR00463">
    <property type="entry name" value="EP450I"/>
</dbReference>
<evidence type="ECO:0000256" key="6">
    <source>
        <dbReference type="RuleBase" id="RU000461"/>
    </source>
</evidence>
<evidence type="ECO:0000256" key="7">
    <source>
        <dbReference type="SAM" id="Phobius"/>
    </source>
</evidence>
<keyword evidence="5 6" id="KW-0349">Heme</keyword>
<keyword evidence="3 6" id="KW-0560">Oxidoreductase</keyword>
<organism evidence="8 9">
    <name type="scientific">Acaromyces ingoldii</name>
    <dbReference type="NCBI Taxonomy" id="215250"/>
    <lineage>
        <taxon>Eukaryota</taxon>
        <taxon>Fungi</taxon>
        <taxon>Dikarya</taxon>
        <taxon>Basidiomycota</taxon>
        <taxon>Ustilaginomycotina</taxon>
        <taxon>Exobasidiomycetes</taxon>
        <taxon>Exobasidiales</taxon>
        <taxon>Cryptobasidiaceae</taxon>
        <taxon>Acaromyces</taxon>
    </lineage>
</organism>
<dbReference type="RefSeq" id="XP_025380895.1">
    <property type="nucleotide sequence ID" value="XM_025520598.1"/>
</dbReference>
<dbReference type="Gene3D" id="1.10.630.10">
    <property type="entry name" value="Cytochrome P450"/>
    <property type="match status" value="1"/>
</dbReference>
<dbReference type="STRING" id="215250.A0A316YW71"/>
<keyword evidence="6" id="KW-0503">Monooxygenase</keyword>
<evidence type="ECO:0000313" key="9">
    <source>
        <dbReference type="Proteomes" id="UP000245768"/>
    </source>
</evidence>
<dbReference type="EMBL" id="KZ819634">
    <property type="protein sequence ID" value="PWN93697.1"/>
    <property type="molecule type" value="Genomic_DNA"/>
</dbReference>
<dbReference type="PROSITE" id="PS00086">
    <property type="entry name" value="CYTOCHROME_P450"/>
    <property type="match status" value="1"/>
</dbReference>
<proteinExistence type="inferred from homology"/>
<keyword evidence="7" id="KW-1133">Transmembrane helix</keyword>
<feature type="transmembrane region" description="Helical" evidence="7">
    <location>
        <begin position="15"/>
        <end position="34"/>
    </location>
</feature>
<comment type="similarity">
    <text evidence="1 6">Belongs to the cytochrome P450 family.</text>
</comment>
<dbReference type="Pfam" id="PF00067">
    <property type="entry name" value="p450"/>
    <property type="match status" value="1"/>
</dbReference>
<dbReference type="InterPro" id="IPR036396">
    <property type="entry name" value="Cyt_P450_sf"/>
</dbReference>
<dbReference type="GO" id="GO:0004497">
    <property type="term" value="F:monooxygenase activity"/>
    <property type="evidence" value="ECO:0007669"/>
    <property type="project" value="UniProtKB-KW"/>
</dbReference>
<feature type="binding site" description="axial binding residue" evidence="5">
    <location>
        <position position="488"/>
    </location>
    <ligand>
        <name>heme</name>
        <dbReference type="ChEBI" id="CHEBI:30413"/>
    </ligand>
    <ligandPart>
        <name>Fe</name>
        <dbReference type="ChEBI" id="CHEBI:18248"/>
    </ligandPart>
</feature>
<evidence type="ECO:0000256" key="2">
    <source>
        <dbReference type="ARBA" id="ARBA00022723"/>
    </source>
</evidence>